<keyword evidence="3" id="KW-1185">Reference proteome</keyword>
<dbReference type="Proteomes" id="UP000635606">
    <property type="component" value="Unassembled WGS sequence"/>
</dbReference>
<dbReference type="InterPro" id="IPR011008">
    <property type="entry name" value="Dimeric_a/b-barrel"/>
</dbReference>
<accession>A0A8J4A035</accession>
<name>A0A8J4A035_9ACTN</name>
<protein>
    <recommendedName>
        <fullName evidence="1">ABM domain-containing protein</fullName>
    </recommendedName>
</protein>
<dbReference type="PROSITE" id="PS51725">
    <property type="entry name" value="ABM"/>
    <property type="match status" value="1"/>
</dbReference>
<sequence>MIIISGFMELDPGDTDEFARLSAALCVASRAEDGCSDYRFARSVEDPARFDIFEVYDTDAALEEHARAGHYRKWRSAVRGLGVRRTHVVRYTVTEGTPA</sequence>
<evidence type="ECO:0000313" key="3">
    <source>
        <dbReference type="Proteomes" id="UP000635606"/>
    </source>
</evidence>
<comment type="caution">
    <text evidence="2">The sequence shown here is derived from an EMBL/GenBank/DDBJ whole genome shotgun (WGS) entry which is preliminary data.</text>
</comment>
<organism evidence="2 3">
    <name type="scientific">Virgisporangium ochraceum</name>
    <dbReference type="NCBI Taxonomy" id="65505"/>
    <lineage>
        <taxon>Bacteria</taxon>
        <taxon>Bacillati</taxon>
        <taxon>Actinomycetota</taxon>
        <taxon>Actinomycetes</taxon>
        <taxon>Micromonosporales</taxon>
        <taxon>Micromonosporaceae</taxon>
        <taxon>Virgisporangium</taxon>
    </lineage>
</organism>
<dbReference type="RefSeq" id="WP_203930403.1">
    <property type="nucleotide sequence ID" value="NZ_BOPH01000081.1"/>
</dbReference>
<dbReference type="Gene3D" id="3.30.70.100">
    <property type="match status" value="1"/>
</dbReference>
<dbReference type="InterPro" id="IPR050744">
    <property type="entry name" value="AI-2_Isomerase_LsrG"/>
</dbReference>
<dbReference type="Pfam" id="PF03992">
    <property type="entry name" value="ABM"/>
    <property type="match status" value="1"/>
</dbReference>
<dbReference type="GO" id="GO:0003824">
    <property type="term" value="F:catalytic activity"/>
    <property type="evidence" value="ECO:0007669"/>
    <property type="project" value="TreeGrafter"/>
</dbReference>
<feature type="domain" description="ABM" evidence="1">
    <location>
        <begin position="2"/>
        <end position="93"/>
    </location>
</feature>
<evidence type="ECO:0000313" key="2">
    <source>
        <dbReference type="EMBL" id="GIJ70506.1"/>
    </source>
</evidence>
<dbReference type="AlphaFoldDB" id="A0A8J4A035"/>
<proteinExistence type="predicted"/>
<evidence type="ECO:0000259" key="1">
    <source>
        <dbReference type="PROSITE" id="PS51725"/>
    </source>
</evidence>
<gene>
    <name evidence="2" type="ORF">Voc01_054230</name>
</gene>
<dbReference type="InterPro" id="IPR007138">
    <property type="entry name" value="ABM_dom"/>
</dbReference>
<dbReference type="EMBL" id="BOPH01000081">
    <property type="protein sequence ID" value="GIJ70506.1"/>
    <property type="molecule type" value="Genomic_DNA"/>
</dbReference>
<dbReference type="PANTHER" id="PTHR33336">
    <property type="entry name" value="QUINOL MONOOXYGENASE YGIN-RELATED"/>
    <property type="match status" value="1"/>
</dbReference>
<dbReference type="SUPFAM" id="SSF54909">
    <property type="entry name" value="Dimeric alpha+beta barrel"/>
    <property type="match status" value="1"/>
</dbReference>
<dbReference type="PANTHER" id="PTHR33336:SF15">
    <property type="entry name" value="ABM DOMAIN-CONTAINING PROTEIN"/>
    <property type="match status" value="1"/>
</dbReference>
<reference evidence="2" key="1">
    <citation type="submission" date="2021-01" db="EMBL/GenBank/DDBJ databases">
        <title>Whole genome shotgun sequence of Virgisporangium ochraceum NBRC 16418.</title>
        <authorList>
            <person name="Komaki H."/>
            <person name="Tamura T."/>
        </authorList>
    </citation>
    <scope>NUCLEOTIDE SEQUENCE</scope>
    <source>
        <strain evidence="2">NBRC 16418</strain>
    </source>
</reference>